<protein>
    <submittedName>
        <fullName evidence="3">TadE-like protein</fullName>
    </submittedName>
</protein>
<evidence type="ECO:0000256" key="1">
    <source>
        <dbReference type="SAM" id="Phobius"/>
    </source>
</evidence>
<evidence type="ECO:0000259" key="2">
    <source>
        <dbReference type="Pfam" id="PF07811"/>
    </source>
</evidence>
<feature type="domain" description="TadE-like" evidence="2">
    <location>
        <begin position="27"/>
        <end position="68"/>
    </location>
</feature>
<accession>A0A1J5QH82</accession>
<keyword evidence="1" id="KW-0472">Membrane</keyword>
<evidence type="ECO:0000313" key="3">
    <source>
        <dbReference type="EMBL" id="OIQ82808.1"/>
    </source>
</evidence>
<keyword evidence="1" id="KW-0812">Transmembrane</keyword>
<keyword evidence="1" id="KW-1133">Transmembrane helix</keyword>
<proteinExistence type="predicted"/>
<name>A0A1J5QH82_9ZZZZ</name>
<dbReference type="EMBL" id="MLJW01000765">
    <property type="protein sequence ID" value="OIQ82808.1"/>
    <property type="molecule type" value="Genomic_DNA"/>
</dbReference>
<dbReference type="AlphaFoldDB" id="A0A1J5QH82"/>
<dbReference type="Pfam" id="PF07811">
    <property type="entry name" value="TadE"/>
    <property type="match status" value="1"/>
</dbReference>
<reference evidence="3" key="1">
    <citation type="submission" date="2016-10" db="EMBL/GenBank/DDBJ databases">
        <title>Sequence of Gallionella enrichment culture.</title>
        <authorList>
            <person name="Poehlein A."/>
            <person name="Muehling M."/>
            <person name="Daniel R."/>
        </authorList>
    </citation>
    <scope>NUCLEOTIDE SEQUENCE</scope>
</reference>
<organism evidence="3">
    <name type="scientific">mine drainage metagenome</name>
    <dbReference type="NCBI Taxonomy" id="410659"/>
    <lineage>
        <taxon>unclassified sequences</taxon>
        <taxon>metagenomes</taxon>
        <taxon>ecological metagenomes</taxon>
    </lineage>
</organism>
<feature type="transmembrane region" description="Helical" evidence="1">
    <location>
        <begin position="26"/>
        <end position="53"/>
    </location>
</feature>
<sequence>MTTTTPRSQALSARARRRARRARRDAGSVSVEIAILFPVLLALIVGIVQYGLWFHASSLALAAAQEGVSAARVYSADPGSGPARAREFLVTHGAGTLTDVTVAATTPGAGQVEVQVTGRSLSLVPGVPGLVVTQSAAGPVERFTTPGAP</sequence>
<comment type="caution">
    <text evidence="3">The sequence shown here is derived from an EMBL/GenBank/DDBJ whole genome shotgun (WGS) entry which is preliminary data.</text>
</comment>
<dbReference type="InterPro" id="IPR012495">
    <property type="entry name" value="TadE-like_dom"/>
</dbReference>
<gene>
    <name evidence="3" type="ORF">GALL_354050</name>
</gene>